<dbReference type="Proteomes" id="UP000507222">
    <property type="component" value="Unassembled WGS sequence"/>
</dbReference>
<dbReference type="EMBL" id="CAEKDK010000005">
    <property type="protein sequence ID" value="CAB4281545.1"/>
    <property type="molecule type" value="Genomic_DNA"/>
</dbReference>
<dbReference type="OrthoDB" id="1001765at2759"/>
<keyword evidence="4" id="KW-1185">Reference proteome</keyword>
<dbReference type="AlphaFoldDB" id="A0A6J5V2G2"/>
<evidence type="ECO:0000313" key="4">
    <source>
        <dbReference type="Proteomes" id="UP000507245"/>
    </source>
</evidence>
<sequence length="134" mass="14447">MLTMSRSKQQLAFDRTTPTYVIRTLLYERGNQIVLPYNLTVADFTDRISAQRNKLGKSGNKEEGTITLGAENKTTSNVLSADVNSLSYARTPPEILRIVYGTGNESLQGGFYPQGANGKIARTCVTVAGGGRGG</sequence>
<protein>
    <submittedName>
        <fullName evidence="1">Uncharacterized protein</fullName>
    </submittedName>
</protein>
<dbReference type="Proteomes" id="UP000507245">
    <property type="component" value="Unassembled WGS sequence"/>
</dbReference>
<evidence type="ECO:0000313" key="2">
    <source>
        <dbReference type="EMBL" id="CAB4312030.1"/>
    </source>
</evidence>
<accession>A0A6J5V2G2</accession>
<reference evidence="1 3" key="2">
    <citation type="submission" date="2020-05" db="EMBL/GenBank/DDBJ databases">
        <authorList>
            <person name="Campoy J."/>
            <person name="Schneeberger K."/>
            <person name="Spophaly S."/>
        </authorList>
    </citation>
    <scope>NUCLEOTIDE SEQUENCE [LARGE SCALE GENOMIC DNA]</scope>
    <source>
        <strain evidence="1">PruArmRojPasFocal</strain>
    </source>
</reference>
<evidence type="ECO:0000313" key="1">
    <source>
        <dbReference type="EMBL" id="CAB4281545.1"/>
    </source>
</evidence>
<evidence type="ECO:0000313" key="3">
    <source>
        <dbReference type="Proteomes" id="UP000507222"/>
    </source>
</evidence>
<proteinExistence type="predicted"/>
<name>A0A6J5V2G2_PRUAR</name>
<dbReference type="EMBL" id="CAEKKB010000005">
    <property type="protein sequence ID" value="CAB4312030.1"/>
    <property type="molecule type" value="Genomic_DNA"/>
</dbReference>
<reference evidence="4" key="1">
    <citation type="journal article" date="2020" name="Genome Biol.">
        <title>Gamete binning: chromosome-level and haplotype-resolved genome assembly enabled by high-throughput single-cell sequencing of gamete genomes.</title>
        <authorList>
            <person name="Campoy J.A."/>
            <person name="Sun H."/>
            <person name="Goel M."/>
            <person name="Jiao W.-B."/>
            <person name="Folz-Donahue K."/>
            <person name="Wang N."/>
            <person name="Rubio M."/>
            <person name="Liu C."/>
            <person name="Kukat C."/>
            <person name="Ruiz D."/>
            <person name="Huettel B."/>
            <person name="Schneeberger K."/>
        </authorList>
    </citation>
    <scope>NUCLEOTIDE SEQUENCE [LARGE SCALE GENOMIC DNA]</scope>
    <source>
        <strain evidence="4">cv. Rojo Pasion</strain>
    </source>
</reference>
<dbReference type="InterPro" id="IPR052965">
    <property type="entry name" value="Pigment-catalase-like"/>
</dbReference>
<gene>
    <name evidence="1" type="ORF">CURHAP_LOCUS34628</name>
    <name evidence="2" type="ORF">ORAREDHAP_LOCUS34298</name>
</gene>
<dbReference type="PANTHER" id="PTHR31694:SF26">
    <property type="entry name" value="OS05G0151100 PROTEIN"/>
    <property type="match status" value="1"/>
</dbReference>
<dbReference type="PANTHER" id="PTHR31694">
    <property type="entry name" value="DESICCATION-LIKE PROTEIN"/>
    <property type="match status" value="1"/>
</dbReference>
<organism evidence="1 3">
    <name type="scientific">Prunus armeniaca</name>
    <name type="common">Apricot</name>
    <name type="synonym">Armeniaca vulgaris</name>
    <dbReference type="NCBI Taxonomy" id="36596"/>
    <lineage>
        <taxon>Eukaryota</taxon>
        <taxon>Viridiplantae</taxon>
        <taxon>Streptophyta</taxon>
        <taxon>Embryophyta</taxon>
        <taxon>Tracheophyta</taxon>
        <taxon>Spermatophyta</taxon>
        <taxon>Magnoliopsida</taxon>
        <taxon>eudicotyledons</taxon>
        <taxon>Gunneridae</taxon>
        <taxon>Pentapetalae</taxon>
        <taxon>rosids</taxon>
        <taxon>fabids</taxon>
        <taxon>Rosales</taxon>
        <taxon>Rosaceae</taxon>
        <taxon>Amygdaloideae</taxon>
        <taxon>Amygdaleae</taxon>
        <taxon>Prunus</taxon>
    </lineage>
</organism>